<feature type="non-terminal residue" evidence="1">
    <location>
        <position position="81"/>
    </location>
</feature>
<dbReference type="EMBL" id="BARS01049186">
    <property type="protein sequence ID" value="GAG30268.1"/>
    <property type="molecule type" value="Genomic_DNA"/>
</dbReference>
<organism evidence="1">
    <name type="scientific">marine sediment metagenome</name>
    <dbReference type="NCBI Taxonomy" id="412755"/>
    <lineage>
        <taxon>unclassified sequences</taxon>
        <taxon>metagenomes</taxon>
        <taxon>ecological metagenomes</taxon>
    </lineage>
</organism>
<dbReference type="AlphaFoldDB" id="X0X0S0"/>
<reference evidence="1" key="1">
    <citation type="journal article" date="2014" name="Front. Microbiol.">
        <title>High frequency of phylogenetically diverse reductive dehalogenase-homologous genes in deep subseafloor sedimentary metagenomes.</title>
        <authorList>
            <person name="Kawai M."/>
            <person name="Futagami T."/>
            <person name="Toyoda A."/>
            <person name="Takaki Y."/>
            <person name="Nishi S."/>
            <person name="Hori S."/>
            <person name="Arai W."/>
            <person name="Tsubouchi T."/>
            <person name="Morono Y."/>
            <person name="Uchiyama I."/>
            <person name="Ito T."/>
            <person name="Fujiyama A."/>
            <person name="Inagaki F."/>
            <person name="Takami H."/>
        </authorList>
    </citation>
    <scope>NUCLEOTIDE SEQUENCE</scope>
    <source>
        <strain evidence="1">Expedition CK06-06</strain>
    </source>
</reference>
<name>X0X0S0_9ZZZZ</name>
<gene>
    <name evidence="1" type="ORF">S01H1_73598</name>
</gene>
<comment type="caution">
    <text evidence="1">The sequence shown here is derived from an EMBL/GenBank/DDBJ whole genome shotgun (WGS) entry which is preliminary data.</text>
</comment>
<accession>X0X0S0</accession>
<sequence>MDNANLTVDAERVTFRPRLGTGWETVLNHMDREITMQFKVIGLRLPLKRRVPYSEVVRIGSVSKSRPSLRGRLFTRKALIP</sequence>
<evidence type="ECO:0000313" key="1">
    <source>
        <dbReference type="EMBL" id="GAG30268.1"/>
    </source>
</evidence>
<proteinExistence type="predicted"/>
<protein>
    <submittedName>
        <fullName evidence="1">Uncharacterized protein</fullName>
    </submittedName>
</protein>